<dbReference type="AlphaFoldDB" id="B8CVF7"/>
<dbReference type="HOGENOM" id="CLU_2883440_0_0_6"/>
<dbReference type="Proteomes" id="UP000000753">
    <property type="component" value="Chromosome"/>
</dbReference>
<gene>
    <name evidence="1" type="ordered locus">swp_5019</name>
</gene>
<dbReference type="KEGG" id="swp:swp_5019"/>
<proteinExistence type="predicted"/>
<name>B8CVF7_SHEPW</name>
<dbReference type="EMBL" id="CP000472">
    <property type="protein sequence ID" value="ACJ31633.1"/>
    <property type="molecule type" value="Genomic_DNA"/>
</dbReference>
<accession>B8CVF7</accession>
<keyword evidence="2" id="KW-1185">Reference proteome</keyword>
<evidence type="ECO:0000313" key="1">
    <source>
        <dbReference type="EMBL" id="ACJ31633.1"/>
    </source>
</evidence>
<reference evidence="1 2" key="1">
    <citation type="journal article" date="2008" name="PLoS ONE">
        <title>Environmental adaptation: genomic analysis of the piezotolerant and psychrotolerant deep-sea iron reducing bacterium Shewanella piezotolerans WP3.</title>
        <authorList>
            <person name="Wang F."/>
            <person name="Wang J."/>
            <person name="Jian H."/>
            <person name="Zhang B."/>
            <person name="Li S."/>
            <person name="Wang F."/>
            <person name="Zeng X."/>
            <person name="Gao L."/>
            <person name="Bartlett D.H."/>
            <person name="Yu J."/>
            <person name="Hu S."/>
            <person name="Xiao X."/>
        </authorList>
    </citation>
    <scope>NUCLEOTIDE SEQUENCE [LARGE SCALE GENOMIC DNA]</scope>
    <source>
        <strain evidence="2">WP3 / JCM 13877</strain>
    </source>
</reference>
<sequence>MFNFDIWRYTVKPTGFQLLLSNMDFPWVSSLSVWAPGAMIESLQICRLWFDEIKENGTLKYKE</sequence>
<evidence type="ECO:0000313" key="2">
    <source>
        <dbReference type="Proteomes" id="UP000000753"/>
    </source>
</evidence>
<organism evidence="1 2">
    <name type="scientific">Shewanella piezotolerans (strain WP3 / JCM 13877)</name>
    <dbReference type="NCBI Taxonomy" id="225849"/>
    <lineage>
        <taxon>Bacteria</taxon>
        <taxon>Pseudomonadati</taxon>
        <taxon>Pseudomonadota</taxon>
        <taxon>Gammaproteobacteria</taxon>
        <taxon>Alteromonadales</taxon>
        <taxon>Shewanellaceae</taxon>
        <taxon>Shewanella</taxon>
    </lineage>
</organism>
<protein>
    <submittedName>
        <fullName evidence="1">Uncharacterized protein</fullName>
    </submittedName>
</protein>